<dbReference type="Gene3D" id="3.40.30.10">
    <property type="entry name" value="Glutaredoxin"/>
    <property type="match status" value="1"/>
</dbReference>
<gene>
    <name evidence="10" type="ORF">FisN_2Hh445</name>
</gene>
<keyword evidence="5" id="KW-1015">Disulfide bond</keyword>
<dbReference type="GO" id="GO:0005886">
    <property type="term" value="C:plasma membrane"/>
    <property type="evidence" value="ECO:0007669"/>
    <property type="project" value="TreeGrafter"/>
</dbReference>
<sequence length="951" mass="108218">MTAGDLESGAKGKIFDPTDADTVLGSHGVVYIETEDTANVESQVDAWIENNTVVVFGKSWCPFCKDVIEFLSQRLNVVTHVVNMDSMDGGAKIATYVQEKTQHKTVPVVFINGKFRGGCEDVKSKQEQLEKELLMHRNMTHEEIKNLDAAKLPLEYRSTARNPLFWFPNTVNNRVVRLTGFQVFVCAVLSAVFHTELWGRYLAVFLLVDFGLRMTVGSFLSPLGMIATVVASPFAPTFRPGAPKQFASFCGLFFSLLATIFYFAEFEYHEVVGAIWIAMLAGASGLEAFCDFCLGCVFFGLGIQFRLLPDDCYRIHTQTIRETQESYDYKMTNQDVPAPVAIDTNPSDPTALKYKVKTDEWTKNDFDPIKHMQVGYFAMPLSLSGLAVAFKMASMKGMQDLVVQEEYYYVISSLAAGTIAVFVGLYGLRLAMYPHKCWTEWVSPLHSNSFGAITITLLLFAFLVHDDLDAENNTTGRVLFWCGAIGHTFITVAKTGEWIGRRLETEHIHAHWMIVPVGLAVASLVASTIEPFATEENSNSKGNLMLARFFQSFASLMWIALFAVTFFKTVIDHNSDNRVRHGVWIWLAAPCMLGLSQYNICIQENIVNSTCEGDFATYYFIGLFFLMGLCYAGLSEYAFFGQDTFNFGYWIECFALDALAACACLFYAQNGWRISQNLQWLALCAAAICNFCALCHTIVGIINQRGVFTPEVKWGPLSFMKLTHEAFRGNIETLKDYLRSSNLVTEEGRHCVDMFAVHFQRFRILHEEHAKHEDEIIFKTFNDFFPEHAKKWNDDHSEDHAHLDRWVNLANKLLDTSLTLAERESALTQLQQQITPWFAHFEGHLRGEEDHLNPVGRKYLPLAVMKEMSRKTWEITPADRWEVIIPFIVNNLPRHEQRVRYLKVLTWSLQERAQQIGAIVYRHTDAVMWERLTREVPEIIPRGVAGWRRYY</sequence>
<feature type="transmembrane region" description="Helical" evidence="7">
    <location>
        <begin position="647"/>
        <end position="668"/>
    </location>
</feature>
<dbReference type="Pfam" id="PF03595">
    <property type="entry name" value="SLAC1"/>
    <property type="match status" value="1"/>
</dbReference>
<feature type="transmembrane region" description="Helical" evidence="7">
    <location>
        <begin position="214"/>
        <end position="234"/>
    </location>
</feature>
<dbReference type="EMBL" id="BDSP01000060">
    <property type="protein sequence ID" value="GAX12954.1"/>
    <property type="molecule type" value="Genomic_DNA"/>
</dbReference>
<name>A0A1Z5JG28_FISSO</name>
<protein>
    <submittedName>
        <fullName evidence="10">Uncharacterized protein</fullName>
    </submittedName>
</protein>
<dbReference type="InterPro" id="IPR038665">
    <property type="entry name" value="Voltage-dep_anion_channel_sf"/>
</dbReference>
<dbReference type="InterPro" id="IPR036249">
    <property type="entry name" value="Thioredoxin-like_sf"/>
</dbReference>
<dbReference type="Pfam" id="PF14340">
    <property type="entry name" value="DUF4395"/>
    <property type="match status" value="1"/>
</dbReference>
<evidence type="ECO:0000313" key="11">
    <source>
        <dbReference type="Proteomes" id="UP000198406"/>
    </source>
</evidence>
<organism evidence="10 11">
    <name type="scientific">Fistulifera solaris</name>
    <name type="common">Oleaginous diatom</name>
    <dbReference type="NCBI Taxonomy" id="1519565"/>
    <lineage>
        <taxon>Eukaryota</taxon>
        <taxon>Sar</taxon>
        <taxon>Stramenopiles</taxon>
        <taxon>Ochrophyta</taxon>
        <taxon>Bacillariophyta</taxon>
        <taxon>Bacillariophyceae</taxon>
        <taxon>Bacillariophycidae</taxon>
        <taxon>Naviculales</taxon>
        <taxon>Naviculaceae</taxon>
        <taxon>Fistulifera</taxon>
    </lineage>
</organism>
<dbReference type="GO" id="GO:0046583">
    <property type="term" value="F:monoatomic cation efflux transmembrane transporter activity"/>
    <property type="evidence" value="ECO:0007669"/>
    <property type="project" value="TreeGrafter"/>
</dbReference>
<feature type="transmembrane region" description="Helical" evidence="7">
    <location>
        <begin position="680"/>
        <end position="702"/>
    </location>
</feature>
<evidence type="ECO:0000256" key="4">
    <source>
        <dbReference type="ARBA" id="ARBA00023136"/>
    </source>
</evidence>
<feature type="transmembrane region" description="Helical" evidence="7">
    <location>
        <begin position="407"/>
        <end position="428"/>
    </location>
</feature>
<dbReference type="InterPro" id="IPR002109">
    <property type="entry name" value="Glutaredoxin"/>
</dbReference>
<evidence type="ECO:0000256" key="7">
    <source>
        <dbReference type="SAM" id="Phobius"/>
    </source>
</evidence>
<dbReference type="PROSITE" id="PS00195">
    <property type="entry name" value="GLUTAREDOXIN_1"/>
    <property type="match status" value="1"/>
</dbReference>
<evidence type="ECO:0000256" key="1">
    <source>
        <dbReference type="ARBA" id="ARBA00004141"/>
    </source>
</evidence>
<feature type="transmembrane region" description="Helical" evidence="7">
    <location>
        <begin position="549"/>
        <end position="571"/>
    </location>
</feature>
<feature type="transmembrane region" description="Helical" evidence="7">
    <location>
        <begin position="508"/>
        <end position="529"/>
    </location>
</feature>
<dbReference type="Gene3D" id="1.50.10.150">
    <property type="entry name" value="Voltage-dependent anion channel"/>
    <property type="match status" value="1"/>
</dbReference>
<evidence type="ECO:0000256" key="5">
    <source>
        <dbReference type="ARBA" id="ARBA00023157"/>
    </source>
</evidence>
<feature type="domain" description="DUF4395" evidence="9">
    <location>
        <begin position="171"/>
        <end position="301"/>
    </location>
</feature>
<evidence type="ECO:0000313" key="10">
    <source>
        <dbReference type="EMBL" id="GAX12954.1"/>
    </source>
</evidence>
<proteinExistence type="predicted"/>
<dbReference type="InParanoid" id="A0A1Z5JG28"/>
<evidence type="ECO:0000259" key="9">
    <source>
        <dbReference type="Pfam" id="PF14340"/>
    </source>
</evidence>
<dbReference type="AlphaFoldDB" id="A0A1Z5JG28"/>
<dbReference type="InterPro" id="IPR025508">
    <property type="entry name" value="DUF4395"/>
</dbReference>
<feature type="transmembrane region" description="Helical" evidence="7">
    <location>
        <begin position="246"/>
        <end position="264"/>
    </location>
</feature>
<dbReference type="InterPro" id="IPR014025">
    <property type="entry name" value="Glutaredoxin_subgr"/>
</dbReference>
<dbReference type="InterPro" id="IPR004695">
    <property type="entry name" value="SLAC1/Mae1/Ssu1/TehA"/>
</dbReference>
<dbReference type="Pfam" id="PF00462">
    <property type="entry name" value="Glutaredoxin"/>
    <property type="match status" value="1"/>
</dbReference>
<keyword evidence="2 7" id="KW-0812">Transmembrane</keyword>
<feature type="transmembrane region" description="Helical" evidence="7">
    <location>
        <begin position="175"/>
        <end position="194"/>
    </location>
</feature>
<dbReference type="OrthoDB" id="418495at2759"/>
<feature type="transmembrane region" description="Helical" evidence="7">
    <location>
        <begin position="276"/>
        <end position="301"/>
    </location>
</feature>
<dbReference type="Proteomes" id="UP000198406">
    <property type="component" value="Unassembled WGS sequence"/>
</dbReference>
<dbReference type="InterPro" id="IPR052951">
    <property type="entry name" value="Tellurite_res_ion_channel"/>
</dbReference>
<evidence type="ECO:0000259" key="8">
    <source>
        <dbReference type="Pfam" id="PF00462"/>
    </source>
</evidence>
<keyword evidence="6" id="KW-0676">Redox-active center</keyword>
<keyword evidence="3 7" id="KW-1133">Transmembrane helix</keyword>
<keyword evidence="11" id="KW-1185">Reference proteome</keyword>
<evidence type="ECO:0000256" key="6">
    <source>
        <dbReference type="ARBA" id="ARBA00023284"/>
    </source>
</evidence>
<dbReference type="InterPro" id="IPR011767">
    <property type="entry name" value="GLR_AS"/>
</dbReference>
<evidence type="ECO:0000256" key="2">
    <source>
        <dbReference type="ARBA" id="ARBA00022692"/>
    </source>
</evidence>
<evidence type="ECO:0000256" key="3">
    <source>
        <dbReference type="ARBA" id="ARBA00022989"/>
    </source>
</evidence>
<dbReference type="PROSITE" id="PS51354">
    <property type="entry name" value="GLUTAREDOXIN_2"/>
    <property type="match status" value="1"/>
</dbReference>
<dbReference type="PRINTS" id="PR00160">
    <property type="entry name" value="GLUTAREDOXIN"/>
</dbReference>
<reference evidence="10 11" key="1">
    <citation type="journal article" date="2015" name="Plant Cell">
        <title>Oil accumulation by the oleaginous diatom Fistulifera solaris as revealed by the genome and transcriptome.</title>
        <authorList>
            <person name="Tanaka T."/>
            <person name="Maeda Y."/>
            <person name="Veluchamy A."/>
            <person name="Tanaka M."/>
            <person name="Abida H."/>
            <person name="Marechal E."/>
            <person name="Bowler C."/>
            <person name="Muto M."/>
            <person name="Sunaga Y."/>
            <person name="Tanaka M."/>
            <person name="Yoshino T."/>
            <person name="Taniguchi T."/>
            <person name="Fukuda Y."/>
            <person name="Nemoto M."/>
            <person name="Matsumoto M."/>
            <person name="Wong P.S."/>
            <person name="Aburatani S."/>
            <person name="Fujibuchi W."/>
        </authorList>
    </citation>
    <scope>NUCLEOTIDE SEQUENCE [LARGE SCALE GENOMIC DNA]</scope>
    <source>
        <strain evidence="10 11">JPCC DA0580</strain>
    </source>
</reference>
<comment type="subcellular location">
    <subcellularLocation>
        <location evidence="1">Membrane</location>
        <topology evidence="1">Multi-pass membrane protein</topology>
    </subcellularLocation>
</comment>
<feature type="transmembrane region" description="Helical" evidence="7">
    <location>
        <begin position="374"/>
        <end position="395"/>
    </location>
</feature>
<dbReference type="PANTHER" id="PTHR37955">
    <property type="entry name" value="TELLURITE RESISTANCE PROTEIN TEHA"/>
    <property type="match status" value="1"/>
</dbReference>
<dbReference type="PANTHER" id="PTHR37955:SF1">
    <property type="entry name" value="DEP DOMAIN-CONTAINING PROTEIN"/>
    <property type="match status" value="1"/>
</dbReference>
<dbReference type="CDD" id="cd12108">
    <property type="entry name" value="Hr-like"/>
    <property type="match status" value="1"/>
</dbReference>
<accession>A0A1Z5JG28</accession>
<dbReference type="Gene3D" id="1.20.120.520">
    <property type="entry name" value="nmb1532 protein domain like"/>
    <property type="match status" value="1"/>
</dbReference>
<keyword evidence="4 7" id="KW-0472">Membrane</keyword>
<comment type="caution">
    <text evidence="10">The sequence shown here is derived from an EMBL/GenBank/DDBJ whole genome shotgun (WGS) entry which is preliminary data.</text>
</comment>
<feature type="transmembrane region" description="Helical" evidence="7">
    <location>
        <begin position="449"/>
        <end position="466"/>
    </location>
</feature>
<feature type="domain" description="Glutaredoxin" evidence="8">
    <location>
        <begin position="53"/>
        <end position="115"/>
    </location>
</feature>
<dbReference type="SUPFAM" id="SSF52833">
    <property type="entry name" value="Thioredoxin-like"/>
    <property type="match status" value="1"/>
</dbReference>
<feature type="transmembrane region" description="Helical" evidence="7">
    <location>
        <begin position="620"/>
        <end position="640"/>
    </location>
</feature>
<feature type="transmembrane region" description="Helical" evidence="7">
    <location>
        <begin position="478"/>
        <end position="496"/>
    </location>
</feature>